<name>A0A2N5UD55_9BASI</name>
<dbReference type="EMBL" id="PGCJ01000253">
    <property type="protein sequence ID" value="PLW35664.1"/>
    <property type="molecule type" value="Genomic_DNA"/>
</dbReference>
<evidence type="ECO:0000313" key="2">
    <source>
        <dbReference type="Proteomes" id="UP000235388"/>
    </source>
</evidence>
<proteinExistence type="predicted"/>
<evidence type="ECO:0000313" key="1">
    <source>
        <dbReference type="EMBL" id="PLW35664.1"/>
    </source>
</evidence>
<comment type="caution">
    <text evidence="1">The sequence shown here is derived from an EMBL/GenBank/DDBJ whole genome shotgun (WGS) entry which is preliminary data.</text>
</comment>
<accession>A0A2N5UD55</accession>
<keyword evidence="2" id="KW-1185">Reference proteome</keyword>
<protein>
    <submittedName>
        <fullName evidence="1">Uncharacterized protein</fullName>
    </submittedName>
</protein>
<dbReference type="Proteomes" id="UP000235388">
    <property type="component" value="Unassembled WGS sequence"/>
</dbReference>
<sequence length="121" mass="13747">MNDTHLVNSVNRLKHLKTRITSIDSMSVISKWYNTRYLQATSTQPPDLAPHIVHRKFNQVNNPIVTSEPVKECDFKMKSLASVLIGLFEANDFDGHQLQAPVCHHGQTREFQGLEYPVDGC</sequence>
<organism evidence="1 2">
    <name type="scientific">Puccinia coronata f. sp. avenae</name>
    <dbReference type="NCBI Taxonomy" id="200324"/>
    <lineage>
        <taxon>Eukaryota</taxon>
        <taxon>Fungi</taxon>
        <taxon>Dikarya</taxon>
        <taxon>Basidiomycota</taxon>
        <taxon>Pucciniomycotina</taxon>
        <taxon>Pucciniomycetes</taxon>
        <taxon>Pucciniales</taxon>
        <taxon>Pucciniaceae</taxon>
        <taxon>Puccinia</taxon>
    </lineage>
</organism>
<gene>
    <name evidence="1" type="ORF">PCANC_13826</name>
</gene>
<reference evidence="1 2" key="1">
    <citation type="submission" date="2017-11" db="EMBL/GenBank/DDBJ databases">
        <title>De novo assembly and phasing of dikaryotic genomes from two isolates of Puccinia coronata f. sp. avenae, the causal agent of oat crown rust.</title>
        <authorList>
            <person name="Miller M.E."/>
            <person name="Zhang Y."/>
            <person name="Omidvar V."/>
            <person name="Sperschneider J."/>
            <person name="Schwessinger B."/>
            <person name="Raley C."/>
            <person name="Palmer J.M."/>
            <person name="Garnica D."/>
            <person name="Upadhyaya N."/>
            <person name="Rathjen J."/>
            <person name="Taylor J.M."/>
            <person name="Park R.F."/>
            <person name="Dodds P.N."/>
            <person name="Hirsch C.D."/>
            <person name="Kianian S.F."/>
            <person name="Figueroa M."/>
        </authorList>
    </citation>
    <scope>NUCLEOTIDE SEQUENCE [LARGE SCALE GENOMIC DNA]</scope>
    <source>
        <strain evidence="1">12NC29</strain>
    </source>
</reference>
<dbReference type="AlphaFoldDB" id="A0A2N5UD55"/>